<sequence length="360" mass="39990" precursor="true">MKSLLVEYAAIITRCIACSAMRCAARVLLMSSLLMASPLLAADGEPTLAVNPLRDGETIDLADYQDEEGFLAPGDPPGDPAPPGNRVEADPQEPWPARAPAAEYLNDMQQRRERAYQEDQLRIEPPAPGGMFEPGHESAFAGSDWASYFQLPIPATHTDPNDPYRYRGRGEPIIGSSWRNRPVFTGFFIGARLSGDDILSGRVKHSNGSFLGLRLGWDFDHYWGGELRYAYSSPELTDNSGNSLGDSHDYFVDASLAFYPWGDTRWRPFIGAGVGVTTYRFRDELDRRIHDSAFTLPISLGIKYYASPIFSLRVDVTDHISFGSDNLSAMQNFSLTIGGEMRFGGRNVSYMPWHGNSQVW</sequence>
<feature type="compositionally biased region" description="Pro residues" evidence="2">
    <location>
        <begin position="74"/>
        <end position="83"/>
    </location>
</feature>
<dbReference type="HOGENOM" id="CLU_769146_0_0_0"/>
<dbReference type="AlphaFoldDB" id="D2QWZ3"/>
<dbReference type="KEGG" id="psl:Psta_1422"/>
<dbReference type="OrthoDB" id="251906at2"/>
<evidence type="ECO:0000313" key="6">
    <source>
        <dbReference type="Proteomes" id="UP000001887"/>
    </source>
</evidence>
<evidence type="ECO:0000256" key="2">
    <source>
        <dbReference type="SAM" id="MobiDB-lite"/>
    </source>
</evidence>
<name>D2QWZ3_PIRSD</name>
<feature type="region of interest" description="Disordered" evidence="2">
    <location>
        <begin position="68"/>
        <end position="94"/>
    </location>
</feature>
<dbReference type="EMBL" id="CP001848">
    <property type="protein sequence ID" value="ADB16097.1"/>
    <property type="molecule type" value="Genomic_DNA"/>
</dbReference>
<keyword evidence="1 3" id="KW-0732">Signal</keyword>
<organism evidence="5 6">
    <name type="scientific">Pirellula staleyi (strain ATCC 27377 / DSM 6068 / ICPB 4128)</name>
    <name type="common">Pirella staleyi</name>
    <dbReference type="NCBI Taxonomy" id="530564"/>
    <lineage>
        <taxon>Bacteria</taxon>
        <taxon>Pseudomonadati</taxon>
        <taxon>Planctomycetota</taxon>
        <taxon>Planctomycetia</taxon>
        <taxon>Pirellulales</taxon>
        <taxon>Pirellulaceae</taxon>
        <taxon>Pirellula</taxon>
    </lineage>
</organism>
<dbReference type="Proteomes" id="UP000001887">
    <property type="component" value="Chromosome"/>
</dbReference>
<feature type="signal peptide" evidence="3">
    <location>
        <begin position="1"/>
        <end position="41"/>
    </location>
</feature>
<gene>
    <name evidence="5" type="ordered locus">Psta_1422</name>
</gene>
<dbReference type="eggNOG" id="ENOG5033YN8">
    <property type="taxonomic scope" value="Bacteria"/>
</dbReference>
<dbReference type="Gene3D" id="2.40.160.20">
    <property type="match status" value="1"/>
</dbReference>
<reference evidence="5 6" key="1">
    <citation type="journal article" date="2009" name="Stand. Genomic Sci.">
        <title>Complete genome sequence of Pirellula staleyi type strain (ATCC 27377).</title>
        <authorList>
            <person name="Clum A."/>
            <person name="Tindall B.J."/>
            <person name="Sikorski J."/>
            <person name="Ivanova N."/>
            <person name="Mavrommatis K."/>
            <person name="Lucas S."/>
            <person name="Glavina del Rio T."/>
            <person name="Nolan M."/>
            <person name="Chen F."/>
            <person name="Tice H."/>
            <person name="Pitluck S."/>
            <person name="Cheng J.F."/>
            <person name="Chertkov O."/>
            <person name="Brettin T."/>
            <person name="Han C."/>
            <person name="Detter J.C."/>
            <person name="Kuske C."/>
            <person name="Bruce D."/>
            <person name="Goodwin L."/>
            <person name="Ovchinikova G."/>
            <person name="Pati A."/>
            <person name="Mikhailova N."/>
            <person name="Chen A."/>
            <person name="Palaniappan K."/>
            <person name="Land M."/>
            <person name="Hauser L."/>
            <person name="Chang Y.J."/>
            <person name="Jeffries C.D."/>
            <person name="Chain P."/>
            <person name="Rohde M."/>
            <person name="Goker M."/>
            <person name="Bristow J."/>
            <person name="Eisen J.A."/>
            <person name="Markowitz V."/>
            <person name="Hugenholtz P."/>
            <person name="Kyrpides N.C."/>
            <person name="Klenk H.P."/>
            <person name="Lapidus A."/>
        </authorList>
    </citation>
    <scope>NUCLEOTIDE SEQUENCE [LARGE SCALE GENOMIC DNA]</scope>
    <source>
        <strain evidence="6">ATCC 27377 / DSM 6068 / ICPB 4128</strain>
    </source>
</reference>
<evidence type="ECO:0000256" key="3">
    <source>
        <dbReference type="SAM" id="SignalP"/>
    </source>
</evidence>
<evidence type="ECO:0000313" key="5">
    <source>
        <dbReference type="EMBL" id="ADB16097.1"/>
    </source>
</evidence>
<dbReference type="Pfam" id="PF13505">
    <property type="entry name" value="OMP_b-brl"/>
    <property type="match status" value="1"/>
</dbReference>
<dbReference type="STRING" id="530564.Psta_1422"/>
<feature type="domain" description="Outer membrane protein beta-barrel" evidence="4">
    <location>
        <begin position="185"/>
        <end position="338"/>
    </location>
</feature>
<accession>D2QWZ3</accession>
<protein>
    <recommendedName>
        <fullName evidence="4">Outer membrane protein beta-barrel domain-containing protein</fullName>
    </recommendedName>
</protein>
<dbReference type="SUPFAM" id="SSF56925">
    <property type="entry name" value="OMPA-like"/>
    <property type="match status" value="1"/>
</dbReference>
<keyword evidence="6" id="KW-1185">Reference proteome</keyword>
<feature type="chain" id="PRO_5003036049" description="Outer membrane protein beta-barrel domain-containing protein" evidence="3">
    <location>
        <begin position="42"/>
        <end position="360"/>
    </location>
</feature>
<dbReference type="InterPro" id="IPR011250">
    <property type="entry name" value="OMP/PagP_B-barrel"/>
</dbReference>
<dbReference type="InterPro" id="IPR027385">
    <property type="entry name" value="Beta-barrel_OMP"/>
</dbReference>
<evidence type="ECO:0000256" key="1">
    <source>
        <dbReference type="ARBA" id="ARBA00022729"/>
    </source>
</evidence>
<evidence type="ECO:0000259" key="4">
    <source>
        <dbReference type="Pfam" id="PF13505"/>
    </source>
</evidence>
<proteinExistence type="predicted"/>